<dbReference type="InterPro" id="IPR001849">
    <property type="entry name" value="PH_domain"/>
</dbReference>
<comment type="caution">
    <text evidence="3">The sequence shown here is derived from an EMBL/GenBank/DDBJ whole genome shotgun (WGS) entry which is preliminary data.</text>
</comment>
<dbReference type="PANTHER" id="PTHR46026">
    <property type="entry name" value="RHO-TYPE GUANINE NUCLEOTIDE EXCHANGE FACTOR, ISOFORM F"/>
    <property type="match status" value="1"/>
</dbReference>
<dbReference type="Gene3D" id="2.30.29.30">
    <property type="entry name" value="Pleckstrin-homology domain (PH domain)/Phosphotyrosine-binding domain (PTB)"/>
    <property type="match status" value="2"/>
</dbReference>
<feature type="domain" description="PH" evidence="2">
    <location>
        <begin position="235"/>
        <end position="340"/>
    </location>
</feature>
<evidence type="ECO:0000259" key="2">
    <source>
        <dbReference type="SMART" id="SM00233"/>
    </source>
</evidence>
<dbReference type="EMBL" id="CAUEEQ010054691">
    <property type="protein sequence ID" value="CAJ0962291.1"/>
    <property type="molecule type" value="Genomic_DNA"/>
</dbReference>
<sequence length="356" mass="39991">MGCCSVTARGTKENSSDGHEEAELLQRDESRKPSAVSTPCGPSSNGGPCCIPQELAPILFWGRTREELNQMILIEPIQGWEGQGIRSYGDVVMSSLAVMQISHTEEMSECFMVLFPLHLLILSMDHRERRFIYQGLLPLSGMRVVCEPSKTGYNFEVSGPMIEPRQVSCLSSREKSLWISALQKHIQEANSHHSPVSPAISVLSYLIPCDQLWQKRELIKHLTSCPIQKWEGKAIHHMGPVIFLSTVHAAHTIDGDFEDRILALFPEDLVFLSVDLHKTSVTHQGTLPLNAIHIEDSLVWDGRLEFLIAGDLMEPILISCITPEDYTQWIFHLQKRRGAATDVWQQLLHLCPVGNI</sequence>
<keyword evidence="4" id="KW-1185">Reference proteome</keyword>
<feature type="domain" description="PH" evidence="2">
    <location>
        <begin position="91"/>
        <end position="189"/>
    </location>
</feature>
<evidence type="ECO:0000313" key="4">
    <source>
        <dbReference type="Proteomes" id="UP001176940"/>
    </source>
</evidence>
<dbReference type="Proteomes" id="UP001176940">
    <property type="component" value="Unassembled WGS sequence"/>
</dbReference>
<feature type="compositionally biased region" description="Polar residues" evidence="1">
    <location>
        <begin position="35"/>
        <end position="45"/>
    </location>
</feature>
<accession>A0ABN9M9D7</accession>
<dbReference type="SUPFAM" id="SSF50729">
    <property type="entry name" value="PH domain-like"/>
    <property type="match status" value="2"/>
</dbReference>
<protein>
    <recommendedName>
        <fullName evidence="2">PH domain-containing protein</fullName>
    </recommendedName>
</protein>
<feature type="region of interest" description="Disordered" evidence="1">
    <location>
        <begin position="1"/>
        <end position="45"/>
    </location>
</feature>
<organism evidence="3 4">
    <name type="scientific">Ranitomeya imitator</name>
    <name type="common">mimic poison frog</name>
    <dbReference type="NCBI Taxonomy" id="111125"/>
    <lineage>
        <taxon>Eukaryota</taxon>
        <taxon>Metazoa</taxon>
        <taxon>Chordata</taxon>
        <taxon>Craniata</taxon>
        <taxon>Vertebrata</taxon>
        <taxon>Euteleostomi</taxon>
        <taxon>Amphibia</taxon>
        <taxon>Batrachia</taxon>
        <taxon>Anura</taxon>
        <taxon>Neobatrachia</taxon>
        <taxon>Hyloidea</taxon>
        <taxon>Dendrobatidae</taxon>
        <taxon>Dendrobatinae</taxon>
        <taxon>Ranitomeya</taxon>
    </lineage>
</organism>
<gene>
    <name evidence="3" type="ORF">RIMI_LOCUS18150984</name>
</gene>
<feature type="compositionally biased region" description="Basic and acidic residues" evidence="1">
    <location>
        <begin position="10"/>
        <end position="32"/>
    </location>
</feature>
<dbReference type="InterPro" id="IPR011993">
    <property type="entry name" value="PH-like_dom_sf"/>
</dbReference>
<dbReference type="SMART" id="SM00233">
    <property type="entry name" value="PH"/>
    <property type="match status" value="2"/>
</dbReference>
<dbReference type="PANTHER" id="PTHR46026:SF4">
    <property type="entry name" value="PH DOMAIN-CONTAINING PROTEIN"/>
    <property type="match status" value="1"/>
</dbReference>
<proteinExistence type="predicted"/>
<evidence type="ECO:0000256" key="1">
    <source>
        <dbReference type="SAM" id="MobiDB-lite"/>
    </source>
</evidence>
<reference evidence="3" key="1">
    <citation type="submission" date="2023-07" db="EMBL/GenBank/DDBJ databases">
        <authorList>
            <person name="Stuckert A."/>
        </authorList>
    </citation>
    <scope>NUCLEOTIDE SEQUENCE</scope>
</reference>
<evidence type="ECO:0000313" key="3">
    <source>
        <dbReference type="EMBL" id="CAJ0962291.1"/>
    </source>
</evidence>
<name>A0ABN9M9D7_9NEOB</name>